<gene>
    <name evidence="3" type="ORF">K402DRAFT_466767</name>
</gene>
<comment type="similarity">
    <text evidence="1">Belongs to the short-chain dehydrogenases/reductases (SDR) family.</text>
</comment>
<evidence type="ECO:0000256" key="2">
    <source>
        <dbReference type="ARBA" id="ARBA00023002"/>
    </source>
</evidence>
<dbReference type="Proteomes" id="UP000800041">
    <property type="component" value="Unassembled WGS sequence"/>
</dbReference>
<keyword evidence="2" id="KW-0560">Oxidoreductase</keyword>
<dbReference type="Gene3D" id="3.40.50.720">
    <property type="entry name" value="NAD(P)-binding Rossmann-like Domain"/>
    <property type="match status" value="1"/>
</dbReference>
<dbReference type="PRINTS" id="PR00081">
    <property type="entry name" value="GDHRDH"/>
</dbReference>
<keyword evidence="4" id="KW-1185">Reference proteome</keyword>
<dbReference type="AlphaFoldDB" id="A0A6G1GNR8"/>
<dbReference type="InterPro" id="IPR002347">
    <property type="entry name" value="SDR_fam"/>
</dbReference>
<dbReference type="PANTHER" id="PTHR42901:SF1">
    <property type="entry name" value="ALCOHOL DEHYDROGENASE"/>
    <property type="match status" value="1"/>
</dbReference>
<accession>A0A6G1GNR8</accession>
<protein>
    <submittedName>
        <fullName evidence="3">NAD(P)-binding protein</fullName>
    </submittedName>
</protein>
<dbReference type="PANTHER" id="PTHR42901">
    <property type="entry name" value="ALCOHOL DEHYDROGENASE"/>
    <property type="match status" value="1"/>
</dbReference>
<reference evidence="3" key="1">
    <citation type="journal article" date="2020" name="Stud. Mycol.">
        <title>101 Dothideomycetes genomes: a test case for predicting lifestyles and emergence of pathogens.</title>
        <authorList>
            <person name="Haridas S."/>
            <person name="Albert R."/>
            <person name="Binder M."/>
            <person name="Bloem J."/>
            <person name="Labutti K."/>
            <person name="Salamov A."/>
            <person name="Andreopoulos B."/>
            <person name="Baker S."/>
            <person name="Barry K."/>
            <person name="Bills G."/>
            <person name="Bluhm B."/>
            <person name="Cannon C."/>
            <person name="Castanera R."/>
            <person name="Culley D."/>
            <person name="Daum C."/>
            <person name="Ezra D."/>
            <person name="Gonzalez J."/>
            <person name="Henrissat B."/>
            <person name="Kuo A."/>
            <person name="Liang C."/>
            <person name="Lipzen A."/>
            <person name="Lutzoni F."/>
            <person name="Magnuson J."/>
            <person name="Mondo S."/>
            <person name="Nolan M."/>
            <person name="Ohm R."/>
            <person name="Pangilinan J."/>
            <person name="Park H.-J."/>
            <person name="Ramirez L."/>
            <person name="Alfaro M."/>
            <person name="Sun H."/>
            <person name="Tritt A."/>
            <person name="Yoshinaga Y."/>
            <person name="Zwiers L.-H."/>
            <person name="Turgeon B."/>
            <person name="Goodwin S."/>
            <person name="Spatafora J."/>
            <person name="Crous P."/>
            <person name="Grigoriev I."/>
        </authorList>
    </citation>
    <scope>NUCLEOTIDE SEQUENCE</scope>
    <source>
        <strain evidence="3">CBS 113979</strain>
    </source>
</reference>
<evidence type="ECO:0000256" key="1">
    <source>
        <dbReference type="ARBA" id="ARBA00006484"/>
    </source>
</evidence>
<dbReference type="Pfam" id="PF00106">
    <property type="entry name" value="adh_short"/>
    <property type="match status" value="1"/>
</dbReference>
<dbReference type="GO" id="GO:0016491">
    <property type="term" value="F:oxidoreductase activity"/>
    <property type="evidence" value="ECO:0007669"/>
    <property type="project" value="UniProtKB-KW"/>
</dbReference>
<dbReference type="OrthoDB" id="1933717at2759"/>
<proteinExistence type="inferred from homology"/>
<name>A0A6G1GNR8_9PEZI</name>
<dbReference type="InterPro" id="IPR036291">
    <property type="entry name" value="NAD(P)-bd_dom_sf"/>
</dbReference>
<dbReference type="EMBL" id="ML977184">
    <property type="protein sequence ID" value="KAF1982472.1"/>
    <property type="molecule type" value="Genomic_DNA"/>
</dbReference>
<evidence type="ECO:0000313" key="3">
    <source>
        <dbReference type="EMBL" id="KAF1982472.1"/>
    </source>
</evidence>
<sequence>MAPAEPITIPYPTKASHHTTYPAISPTLPQHSVAGKAIFITGGGTGIGKTIATSFATAGAAHIAVTGRRLNLLQDVKKMVEEKYPETKVYPYSADMTDKKTLTAAMEEFTKEIRGAKIDILVANAALLPTPGPLAKVDVADWWAGFETNVLGSLNLLNAYVPFAAEGAKVLNVSSGAVHFDTPQVSSYNISKMAALRLFTYFAMENPGIDVMSFHPGILRTDMSDKAEANSDFRLPYDEIEIAGDFAVWLASEDAKFLKGKFVWSNWDIDDLKEMKEEIVSTPKFTLGLVGWP</sequence>
<organism evidence="3 4">
    <name type="scientific">Aulographum hederae CBS 113979</name>
    <dbReference type="NCBI Taxonomy" id="1176131"/>
    <lineage>
        <taxon>Eukaryota</taxon>
        <taxon>Fungi</taxon>
        <taxon>Dikarya</taxon>
        <taxon>Ascomycota</taxon>
        <taxon>Pezizomycotina</taxon>
        <taxon>Dothideomycetes</taxon>
        <taxon>Pleosporomycetidae</taxon>
        <taxon>Aulographales</taxon>
        <taxon>Aulographaceae</taxon>
    </lineage>
</organism>
<evidence type="ECO:0000313" key="4">
    <source>
        <dbReference type="Proteomes" id="UP000800041"/>
    </source>
</evidence>
<dbReference type="SUPFAM" id="SSF51735">
    <property type="entry name" value="NAD(P)-binding Rossmann-fold domains"/>
    <property type="match status" value="1"/>
</dbReference>